<dbReference type="InterPro" id="IPR029526">
    <property type="entry name" value="PGBD"/>
</dbReference>
<keyword evidence="3" id="KW-1185">Reference proteome</keyword>
<gene>
    <name evidence="2" type="primary">X975_01651</name>
    <name evidence="2" type="ORF">TNCT_549471</name>
</gene>
<accession>A0A8X6EX89</accession>
<sequence>MYFNNPKKPENAPKIYYTDEVMKCFKKKKTFLEARQDSPFQSIDEPMAKFKGRSSLKQYLPLKQIKRGIKLWERSDSVTGYTYDMNIYAGKDLNTDGKTLGERVVLQLCSSI</sequence>
<dbReference type="Pfam" id="PF13843">
    <property type="entry name" value="DDE_Tnp_1_7"/>
    <property type="match status" value="1"/>
</dbReference>
<dbReference type="Proteomes" id="UP000887116">
    <property type="component" value="Unassembled WGS sequence"/>
</dbReference>
<organism evidence="2 3">
    <name type="scientific">Trichonephila clavata</name>
    <name type="common">Joro spider</name>
    <name type="synonym">Nephila clavata</name>
    <dbReference type="NCBI Taxonomy" id="2740835"/>
    <lineage>
        <taxon>Eukaryota</taxon>
        <taxon>Metazoa</taxon>
        <taxon>Ecdysozoa</taxon>
        <taxon>Arthropoda</taxon>
        <taxon>Chelicerata</taxon>
        <taxon>Arachnida</taxon>
        <taxon>Araneae</taxon>
        <taxon>Araneomorphae</taxon>
        <taxon>Entelegynae</taxon>
        <taxon>Araneoidea</taxon>
        <taxon>Nephilidae</taxon>
        <taxon>Trichonephila</taxon>
    </lineage>
</organism>
<evidence type="ECO:0000313" key="3">
    <source>
        <dbReference type="Proteomes" id="UP000887116"/>
    </source>
</evidence>
<comment type="caution">
    <text evidence="2">The sequence shown here is derived from an EMBL/GenBank/DDBJ whole genome shotgun (WGS) entry which is preliminary data.</text>
</comment>
<evidence type="ECO:0000313" key="2">
    <source>
        <dbReference type="EMBL" id="GFQ64883.1"/>
    </source>
</evidence>
<name>A0A8X6EX89_TRICU</name>
<dbReference type="PANTHER" id="PTHR46599:SF3">
    <property type="entry name" value="PIGGYBAC TRANSPOSABLE ELEMENT-DERIVED PROTEIN 4"/>
    <property type="match status" value="1"/>
</dbReference>
<dbReference type="PANTHER" id="PTHR46599">
    <property type="entry name" value="PIGGYBAC TRANSPOSABLE ELEMENT-DERIVED PROTEIN 4"/>
    <property type="match status" value="1"/>
</dbReference>
<protein>
    <submittedName>
        <fullName evidence="2">PiggyBac transposable element-derived protein 4</fullName>
    </submittedName>
</protein>
<dbReference type="AlphaFoldDB" id="A0A8X6EX89"/>
<evidence type="ECO:0000259" key="1">
    <source>
        <dbReference type="Pfam" id="PF13843"/>
    </source>
</evidence>
<reference evidence="2" key="1">
    <citation type="submission" date="2020-07" db="EMBL/GenBank/DDBJ databases">
        <title>Multicomponent nature underlies the extraordinary mechanical properties of spider dragline silk.</title>
        <authorList>
            <person name="Kono N."/>
            <person name="Nakamura H."/>
            <person name="Mori M."/>
            <person name="Yoshida Y."/>
            <person name="Ohtoshi R."/>
            <person name="Malay A.D."/>
            <person name="Moran D.A.P."/>
            <person name="Tomita M."/>
            <person name="Numata K."/>
            <person name="Arakawa K."/>
        </authorList>
    </citation>
    <scope>NUCLEOTIDE SEQUENCE</scope>
</reference>
<dbReference type="EMBL" id="BMAO01010108">
    <property type="protein sequence ID" value="GFQ64883.1"/>
    <property type="molecule type" value="Genomic_DNA"/>
</dbReference>
<dbReference type="OrthoDB" id="6433285at2759"/>
<proteinExistence type="predicted"/>
<feature type="domain" description="PiggyBac transposable element-derived protein" evidence="1">
    <location>
        <begin position="32"/>
        <end position="111"/>
    </location>
</feature>